<organism evidence="1 2">
    <name type="scientific">Pluteus cervinus</name>
    <dbReference type="NCBI Taxonomy" id="181527"/>
    <lineage>
        <taxon>Eukaryota</taxon>
        <taxon>Fungi</taxon>
        <taxon>Dikarya</taxon>
        <taxon>Basidiomycota</taxon>
        <taxon>Agaricomycotina</taxon>
        <taxon>Agaricomycetes</taxon>
        <taxon>Agaricomycetidae</taxon>
        <taxon>Agaricales</taxon>
        <taxon>Pluteineae</taxon>
        <taxon>Pluteaceae</taxon>
        <taxon>Pluteus</taxon>
    </lineage>
</organism>
<evidence type="ECO:0000313" key="2">
    <source>
        <dbReference type="Proteomes" id="UP000308600"/>
    </source>
</evidence>
<feature type="non-terminal residue" evidence="1">
    <location>
        <position position="1"/>
    </location>
</feature>
<evidence type="ECO:0000313" key="1">
    <source>
        <dbReference type="EMBL" id="TFK59738.1"/>
    </source>
</evidence>
<keyword evidence="2" id="KW-1185">Reference proteome</keyword>
<accession>A0ACD3A1K1</accession>
<name>A0ACD3A1K1_9AGAR</name>
<dbReference type="EMBL" id="ML208905">
    <property type="protein sequence ID" value="TFK59738.1"/>
    <property type="molecule type" value="Genomic_DNA"/>
</dbReference>
<dbReference type="Proteomes" id="UP000308600">
    <property type="component" value="Unassembled WGS sequence"/>
</dbReference>
<reference evidence="1 2" key="1">
    <citation type="journal article" date="2019" name="Nat. Ecol. Evol.">
        <title>Megaphylogeny resolves global patterns of mushroom evolution.</title>
        <authorList>
            <person name="Varga T."/>
            <person name="Krizsan K."/>
            <person name="Foldi C."/>
            <person name="Dima B."/>
            <person name="Sanchez-Garcia M."/>
            <person name="Sanchez-Ramirez S."/>
            <person name="Szollosi G.J."/>
            <person name="Szarkandi J.G."/>
            <person name="Papp V."/>
            <person name="Albert L."/>
            <person name="Andreopoulos W."/>
            <person name="Angelini C."/>
            <person name="Antonin V."/>
            <person name="Barry K.W."/>
            <person name="Bougher N.L."/>
            <person name="Buchanan P."/>
            <person name="Buyck B."/>
            <person name="Bense V."/>
            <person name="Catcheside P."/>
            <person name="Chovatia M."/>
            <person name="Cooper J."/>
            <person name="Damon W."/>
            <person name="Desjardin D."/>
            <person name="Finy P."/>
            <person name="Geml J."/>
            <person name="Haridas S."/>
            <person name="Hughes K."/>
            <person name="Justo A."/>
            <person name="Karasinski D."/>
            <person name="Kautmanova I."/>
            <person name="Kiss B."/>
            <person name="Kocsube S."/>
            <person name="Kotiranta H."/>
            <person name="LaButti K.M."/>
            <person name="Lechner B.E."/>
            <person name="Liimatainen K."/>
            <person name="Lipzen A."/>
            <person name="Lukacs Z."/>
            <person name="Mihaltcheva S."/>
            <person name="Morgado L.N."/>
            <person name="Niskanen T."/>
            <person name="Noordeloos M.E."/>
            <person name="Ohm R.A."/>
            <person name="Ortiz-Santana B."/>
            <person name="Ovrebo C."/>
            <person name="Racz N."/>
            <person name="Riley R."/>
            <person name="Savchenko A."/>
            <person name="Shiryaev A."/>
            <person name="Soop K."/>
            <person name="Spirin V."/>
            <person name="Szebenyi C."/>
            <person name="Tomsovsky M."/>
            <person name="Tulloss R.E."/>
            <person name="Uehling J."/>
            <person name="Grigoriev I.V."/>
            <person name="Vagvolgyi C."/>
            <person name="Papp T."/>
            <person name="Martin F.M."/>
            <person name="Miettinen O."/>
            <person name="Hibbett D.S."/>
            <person name="Nagy L.G."/>
        </authorList>
    </citation>
    <scope>NUCLEOTIDE SEQUENCE [LARGE SCALE GENOMIC DNA]</scope>
    <source>
        <strain evidence="1 2">NL-1719</strain>
    </source>
</reference>
<proteinExistence type="predicted"/>
<protein>
    <submittedName>
        <fullName evidence="1">Uncharacterized protein</fullName>
    </submittedName>
</protein>
<gene>
    <name evidence="1" type="ORF">BDN72DRAFT_864913</name>
</gene>
<sequence>TLELDHCDLDWEGALSLTSLQEICINLPAEGVEWHDLLNVFFHLPHLTTFSGNGFLDWQYTPRKTVPKRFGIPIPFEPPSLRSLALSEPKSQNISLLLHHLHFPSRKLEKLDVGLVYNDEMSDWKDVGDMEQLEREFKRLFEQVLGPGGTTTADNSYPAVTHYCMHGQTKASFWIEDPWDFD</sequence>